<dbReference type="Proteomes" id="UP000752696">
    <property type="component" value="Unassembled WGS sequence"/>
</dbReference>
<sequence>LQCHCLIYFCPVKRYKYKRTIFNFPKKDIGLAALWGVTFLYFDILSPANLCVNGDQLWDDEHGGLLNNHAISEWMSDIRELIEKFQILHVT</sequence>
<gene>
    <name evidence="1" type="ORF">MHI_LOCUS45510</name>
</gene>
<feature type="non-terminal residue" evidence="1">
    <location>
        <position position="91"/>
    </location>
</feature>
<feature type="non-terminal residue" evidence="1">
    <location>
        <position position="1"/>
    </location>
</feature>
<dbReference type="EMBL" id="CAJDYZ010000562">
    <property type="protein sequence ID" value="CAD1468459.1"/>
    <property type="molecule type" value="Genomic_DNA"/>
</dbReference>
<organism evidence="1 2">
    <name type="scientific">Heterotrigona itama</name>
    <dbReference type="NCBI Taxonomy" id="395501"/>
    <lineage>
        <taxon>Eukaryota</taxon>
        <taxon>Metazoa</taxon>
        <taxon>Ecdysozoa</taxon>
        <taxon>Arthropoda</taxon>
        <taxon>Hexapoda</taxon>
        <taxon>Insecta</taxon>
        <taxon>Pterygota</taxon>
        <taxon>Neoptera</taxon>
        <taxon>Endopterygota</taxon>
        <taxon>Hymenoptera</taxon>
        <taxon>Apocrita</taxon>
        <taxon>Aculeata</taxon>
        <taxon>Apoidea</taxon>
        <taxon>Anthophila</taxon>
        <taxon>Apidae</taxon>
        <taxon>Heterotrigona</taxon>
    </lineage>
</organism>
<evidence type="ECO:0000313" key="1">
    <source>
        <dbReference type="EMBL" id="CAD1468459.1"/>
    </source>
</evidence>
<dbReference type="AlphaFoldDB" id="A0A6V7GW05"/>
<protein>
    <submittedName>
        <fullName evidence="1">Uncharacterized protein</fullName>
    </submittedName>
</protein>
<accession>A0A6V7GW05</accession>
<keyword evidence="2" id="KW-1185">Reference proteome</keyword>
<evidence type="ECO:0000313" key="2">
    <source>
        <dbReference type="Proteomes" id="UP000752696"/>
    </source>
</evidence>
<name>A0A6V7GW05_9HYME</name>
<reference evidence="1" key="1">
    <citation type="submission" date="2020-07" db="EMBL/GenBank/DDBJ databases">
        <authorList>
            <person name="Nazaruddin N."/>
        </authorList>
    </citation>
    <scope>NUCLEOTIDE SEQUENCE</scope>
</reference>
<proteinExistence type="predicted"/>
<comment type="caution">
    <text evidence="1">The sequence shown here is derived from an EMBL/GenBank/DDBJ whole genome shotgun (WGS) entry which is preliminary data.</text>
</comment>